<evidence type="ECO:0000256" key="8">
    <source>
        <dbReference type="RuleBase" id="RU369116"/>
    </source>
</evidence>
<evidence type="ECO:0000256" key="6">
    <source>
        <dbReference type="ARBA" id="ARBA00023122"/>
    </source>
</evidence>
<reference evidence="11" key="2">
    <citation type="submission" date="2024-06" db="EMBL/GenBank/DDBJ databases">
        <authorList>
            <person name="Petrova K.O."/>
            <person name="Toshchakov S.V."/>
            <person name="Boltjanskaja Y.V."/>
            <person name="Kevbrin V."/>
        </authorList>
    </citation>
    <scope>NUCLEOTIDE SEQUENCE</scope>
    <source>
        <strain evidence="11">Z-910T</strain>
    </source>
</reference>
<dbReference type="SMART" id="SM00382">
    <property type="entry name" value="AAA"/>
    <property type="match status" value="1"/>
</dbReference>
<evidence type="ECO:0000256" key="3">
    <source>
        <dbReference type="ARBA" id="ARBA00022741"/>
    </source>
</evidence>
<evidence type="ECO:0000259" key="9">
    <source>
        <dbReference type="PROSITE" id="PS50893"/>
    </source>
</evidence>
<keyword evidence="2 8" id="KW-0813">Transport</keyword>
<dbReference type="InterPro" id="IPR003593">
    <property type="entry name" value="AAA+_ATPase"/>
</dbReference>
<dbReference type="NCBIfam" id="TIGR01186">
    <property type="entry name" value="proV"/>
    <property type="match status" value="1"/>
</dbReference>
<feature type="domain" description="ABC transporter" evidence="9">
    <location>
        <begin position="22"/>
        <end position="265"/>
    </location>
</feature>
<reference evidence="11" key="1">
    <citation type="journal article" date="2013" name="Extremophiles">
        <title>Proteinivorax tanatarense gen. nov., sp. nov., an anaerobic, haloalkaliphilic, proteolytic bacterium isolated from a decaying algal bloom, and proposal of Proteinivoraceae fam. nov.</title>
        <authorList>
            <person name="Kevbrin V."/>
            <person name="Boltyanskaya Y."/>
            <person name="Zhilina T."/>
            <person name="Kolganova T."/>
            <person name="Lavrentjeva E."/>
            <person name="Kuznetsov B."/>
        </authorList>
    </citation>
    <scope>NUCLEOTIDE SEQUENCE</scope>
    <source>
        <strain evidence="11">Z-910T</strain>
    </source>
</reference>
<dbReference type="GO" id="GO:0015418">
    <property type="term" value="F:ABC-type quaternary ammonium compound transporting activity"/>
    <property type="evidence" value="ECO:0007669"/>
    <property type="project" value="UniProtKB-EC"/>
</dbReference>
<comment type="subcellular location">
    <subcellularLocation>
        <location evidence="8">Cell inner membrane</location>
        <topology evidence="8">Peripheral membrane protein</topology>
    </subcellularLocation>
</comment>
<dbReference type="SUPFAM" id="SSF54631">
    <property type="entry name" value="CBS-domain pair"/>
    <property type="match status" value="1"/>
</dbReference>
<dbReference type="GO" id="GO:0005524">
    <property type="term" value="F:ATP binding"/>
    <property type="evidence" value="ECO:0007669"/>
    <property type="project" value="UniProtKB-UniRule"/>
</dbReference>
<dbReference type="EC" id="7.6.2.9" evidence="8"/>
<dbReference type="Pfam" id="PF00005">
    <property type="entry name" value="ABC_tran"/>
    <property type="match status" value="1"/>
</dbReference>
<organism evidence="11">
    <name type="scientific">Proteinivorax tanatarense</name>
    <dbReference type="NCBI Taxonomy" id="1260629"/>
    <lineage>
        <taxon>Bacteria</taxon>
        <taxon>Bacillati</taxon>
        <taxon>Bacillota</taxon>
        <taxon>Clostridia</taxon>
        <taxon>Eubacteriales</taxon>
        <taxon>Proteinivoracaceae</taxon>
        <taxon>Proteinivorax</taxon>
    </lineage>
</organism>
<dbReference type="EMBL" id="CP158367">
    <property type="protein sequence ID" value="XBX74951.1"/>
    <property type="molecule type" value="Genomic_DNA"/>
</dbReference>
<dbReference type="PROSITE" id="PS51371">
    <property type="entry name" value="CBS"/>
    <property type="match status" value="2"/>
</dbReference>
<keyword evidence="5" id="KW-0029">Amino-acid transport</keyword>
<gene>
    <name evidence="11" type="ORF">PRVXT_000039</name>
</gene>
<dbReference type="InterPro" id="IPR003439">
    <property type="entry name" value="ABC_transporter-like_ATP-bd"/>
</dbReference>
<evidence type="ECO:0000313" key="11">
    <source>
        <dbReference type="EMBL" id="XBX74951.1"/>
    </source>
</evidence>
<protein>
    <recommendedName>
        <fullName evidence="8">Quaternary amine transport ATP-binding protein</fullName>
        <ecNumber evidence="8">7.6.2.9</ecNumber>
    </recommendedName>
</protein>
<dbReference type="GO" id="GO:0016887">
    <property type="term" value="F:ATP hydrolysis activity"/>
    <property type="evidence" value="ECO:0007669"/>
    <property type="project" value="UniProtKB-UniRule"/>
</dbReference>
<evidence type="ECO:0000256" key="5">
    <source>
        <dbReference type="ARBA" id="ARBA00022970"/>
    </source>
</evidence>
<dbReference type="InterPro" id="IPR005892">
    <property type="entry name" value="Gly-betaine_transp_ATP-bd"/>
</dbReference>
<keyword evidence="8" id="KW-0997">Cell inner membrane</keyword>
<dbReference type="InterPro" id="IPR027417">
    <property type="entry name" value="P-loop_NTPase"/>
</dbReference>
<dbReference type="PANTHER" id="PTHR43869:SF1">
    <property type="entry name" value="GLYCINE BETAINE_PROLINE BETAINE TRANSPORT SYSTEM ATP-BINDING PROTEIN PROV"/>
    <property type="match status" value="1"/>
</dbReference>
<evidence type="ECO:0000256" key="2">
    <source>
        <dbReference type="ARBA" id="ARBA00022448"/>
    </source>
</evidence>
<dbReference type="RefSeq" id="WP_350343698.1">
    <property type="nucleotide sequence ID" value="NZ_CP158367.1"/>
</dbReference>
<dbReference type="InterPro" id="IPR046342">
    <property type="entry name" value="CBS_dom_sf"/>
</dbReference>
<feature type="domain" description="CBS" evidence="10">
    <location>
        <begin position="340"/>
        <end position="400"/>
    </location>
</feature>
<evidence type="ECO:0000256" key="1">
    <source>
        <dbReference type="ARBA" id="ARBA00005417"/>
    </source>
</evidence>
<accession>A0AAU7VLE5</accession>
<keyword evidence="8" id="KW-1003">Cell membrane</keyword>
<comment type="subunit">
    <text evidence="8">The complex is probably composed of two ATP-binding proteins, two transmembrane proteins and a solute-binding protein.</text>
</comment>
<keyword evidence="8" id="KW-0472">Membrane</keyword>
<dbReference type="InterPro" id="IPR000644">
    <property type="entry name" value="CBS_dom"/>
</dbReference>
<comment type="similarity">
    <text evidence="1 8">Belongs to the ABC transporter superfamily.</text>
</comment>
<keyword evidence="3 8" id="KW-0547">Nucleotide-binding</keyword>
<dbReference type="AlphaFoldDB" id="A0AAU7VLE5"/>
<sequence length="400" mass="44246">MSNKLVVKNLYKIFGKKPHRGVKLIEQGKSKEEILRENRLTVAVNNANFSVKKGEVFVIMGLSGSGKSTLVRCLNRLLEPTDGEVLLDGKDISKLSPAELREIRRKSMSMVFQNFALLPSRTVLANVEYGLEVQNIPKEERESKALKALKQVGLSGYEHNLPSQLSGGMQQRVGLARALANDPDILLMDEAFSALDPLIRADMQDELLELQEEMQKTIIFITHDLDEALKIGDRILLMKDGKSVQVGTAEEILSNPANDYVRRFVQGVNRSEILTAADVMAKPFTTVGGTQGPRVALKEMREHGLNSILVTEKRRLIGVVHIDDVYKAIEEGKKELNGIIKKDEVKTVYPETSIQDLIEVTASDSLPTAVVNDENKLLGVIVKGSVLEALIPERGEANDS</sequence>
<evidence type="ECO:0000256" key="7">
    <source>
        <dbReference type="PROSITE-ProRule" id="PRU00703"/>
    </source>
</evidence>
<dbReference type="GO" id="GO:0006865">
    <property type="term" value="P:amino acid transport"/>
    <property type="evidence" value="ECO:0007669"/>
    <property type="project" value="UniProtKB-UniRule"/>
</dbReference>
<dbReference type="PANTHER" id="PTHR43869">
    <property type="entry name" value="GLYCINE BETAINE/PROLINE BETAINE TRANSPORT SYSTEM ATP-BINDING PROTEIN PROV"/>
    <property type="match status" value="1"/>
</dbReference>
<name>A0AAU7VLE5_9FIRM</name>
<dbReference type="PROSITE" id="PS00211">
    <property type="entry name" value="ABC_TRANSPORTER_1"/>
    <property type="match status" value="1"/>
</dbReference>
<keyword evidence="4 8" id="KW-0067">ATP-binding</keyword>
<dbReference type="PROSITE" id="PS50893">
    <property type="entry name" value="ABC_TRANSPORTER_2"/>
    <property type="match status" value="1"/>
</dbReference>
<dbReference type="SMART" id="SM00116">
    <property type="entry name" value="CBS"/>
    <property type="match status" value="2"/>
</dbReference>
<proteinExistence type="inferred from homology"/>
<dbReference type="Gene3D" id="3.10.580.10">
    <property type="entry name" value="CBS-domain"/>
    <property type="match status" value="1"/>
</dbReference>
<dbReference type="GO" id="GO:0031460">
    <property type="term" value="P:glycine betaine transport"/>
    <property type="evidence" value="ECO:0007669"/>
    <property type="project" value="InterPro"/>
</dbReference>
<evidence type="ECO:0000256" key="4">
    <source>
        <dbReference type="ARBA" id="ARBA00022840"/>
    </source>
</evidence>
<dbReference type="GO" id="GO:0006970">
    <property type="term" value="P:response to osmotic stress"/>
    <property type="evidence" value="ECO:0007669"/>
    <property type="project" value="UniProtKB-ARBA"/>
</dbReference>
<dbReference type="CDD" id="cd03294">
    <property type="entry name" value="ABC_Pro_Gly_Betaine"/>
    <property type="match status" value="1"/>
</dbReference>
<feature type="domain" description="CBS" evidence="10">
    <location>
        <begin position="280"/>
        <end position="335"/>
    </location>
</feature>
<comment type="catalytic activity">
    <reaction evidence="8">
        <text>a quaternary ammonium(out) + ATP + H2O = a quaternary ammonium(in) + ADP + phosphate + H(+)</text>
        <dbReference type="Rhea" id="RHEA:11036"/>
        <dbReference type="ChEBI" id="CHEBI:15377"/>
        <dbReference type="ChEBI" id="CHEBI:15378"/>
        <dbReference type="ChEBI" id="CHEBI:30616"/>
        <dbReference type="ChEBI" id="CHEBI:35267"/>
        <dbReference type="ChEBI" id="CHEBI:43474"/>
        <dbReference type="ChEBI" id="CHEBI:456216"/>
    </reaction>
</comment>
<dbReference type="SUPFAM" id="SSF52540">
    <property type="entry name" value="P-loop containing nucleoside triphosphate hydrolases"/>
    <property type="match status" value="1"/>
</dbReference>
<keyword evidence="6 7" id="KW-0129">CBS domain</keyword>
<dbReference type="FunFam" id="3.40.50.300:FF:000201">
    <property type="entry name" value="Glycine betaine/L-proline ABC transporter ATP-binding protein"/>
    <property type="match status" value="1"/>
</dbReference>
<dbReference type="Gene3D" id="3.40.50.300">
    <property type="entry name" value="P-loop containing nucleotide triphosphate hydrolases"/>
    <property type="match status" value="1"/>
</dbReference>
<dbReference type="GO" id="GO:0005886">
    <property type="term" value="C:plasma membrane"/>
    <property type="evidence" value="ECO:0007669"/>
    <property type="project" value="UniProtKB-SubCell"/>
</dbReference>
<dbReference type="InterPro" id="IPR017871">
    <property type="entry name" value="ABC_transporter-like_CS"/>
</dbReference>
<evidence type="ECO:0000259" key="10">
    <source>
        <dbReference type="PROSITE" id="PS51371"/>
    </source>
</evidence>
<dbReference type="InterPro" id="IPR051921">
    <property type="entry name" value="ABC_osmolyte_uptake_ATP-bind"/>
</dbReference>
<dbReference type="Pfam" id="PF00571">
    <property type="entry name" value="CBS"/>
    <property type="match status" value="2"/>
</dbReference>